<protein>
    <submittedName>
        <fullName evidence="2">Uncharacterized protein</fullName>
    </submittedName>
</protein>
<evidence type="ECO:0000313" key="2">
    <source>
        <dbReference type="EMBL" id="AMW12573.1"/>
    </source>
</evidence>
<feature type="transmembrane region" description="Helical" evidence="1">
    <location>
        <begin position="52"/>
        <end position="71"/>
    </location>
</feature>
<keyword evidence="1" id="KW-1133">Transmembrane helix</keyword>
<name>A0A143C551_9ACTN</name>
<sequence length="164" mass="16474">MSGSSPAGEVDAMTTSYPAALPLLLCIVVAAVTAFALVGYGFPAIGRGGPGAVARGGAALAGALAAVAWIWGLVSLFLDESGTAQACQDANLALYGQVSGYSVSYLPPALDCRMSSGGSYAAAVPGFIAPVMTVSAVIAVTLALIAFAEHRRTTTPEHPEKRTT</sequence>
<evidence type="ECO:0000313" key="3">
    <source>
        <dbReference type="Proteomes" id="UP000076096"/>
    </source>
</evidence>
<feature type="transmembrane region" description="Helical" evidence="1">
    <location>
        <begin position="20"/>
        <end position="40"/>
    </location>
</feature>
<dbReference type="Proteomes" id="UP000076096">
    <property type="component" value="Chromosome"/>
</dbReference>
<keyword evidence="1" id="KW-0472">Membrane</keyword>
<proteinExistence type="predicted"/>
<dbReference type="STRING" id="1783515.A4E84_25670"/>
<keyword evidence="1" id="KW-0812">Transmembrane</keyword>
<accession>A0A143C551</accession>
<dbReference type="EMBL" id="CP015098">
    <property type="protein sequence ID" value="AMW12573.1"/>
    <property type="molecule type" value="Genomic_DNA"/>
</dbReference>
<keyword evidence="3" id="KW-1185">Reference proteome</keyword>
<dbReference type="KEGG" id="stsi:A4E84_25670"/>
<organism evidence="2 3">
    <name type="scientific">Streptomyces qaidamensis</name>
    <dbReference type="NCBI Taxonomy" id="1783515"/>
    <lineage>
        <taxon>Bacteria</taxon>
        <taxon>Bacillati</taxon>
        <taxon>Actinomycetota</taxon>
        <taxon>Actinomycetes</taxon>
        <taxon>Kitasatosporales</taxon>
        <taxon>Streptomycetaceae</taxon>
        <taxon>Streptomyces</taxon>
        <taxon>Streptomyces aurantiacus group</taxon>
    </lineage>
</organism>
<evidence type="ECO:0000256" key="1">
    <source>
        <dbReference type="SAM" id="Phobius"/>
    </source>
</evidence>
<gene>
    <name evidence="2" type="ORF">A4E84_25670</name>
</gene>
<dbReference type="AlphaFoldDB" id="A0A143C551"/>
<reference evidence="3" key="1">
    <citation type="submission" date="2016-04" db="EMBL/GenBank/DDBJ databases">
        <authorList>
            <person name="Zhang B."/>
        </authorList>
    </citation>
    <scope>NUCLEOTIDE SEQUENCE [LARGE SCALE GENOMIC DNA]</scope>
    <source>
        <strain evidence="3">S10</strain>
    </source>
</reference>
<feature type="transmembrane region" description="Helical" evidence="1">
    <location>
        <begin position="127"/>
        <end position="148"/>
    </location>
</feature>